<dbReference type="SUPFAM" id="SSF53254">
    <property type="entry name" value="Phosphoglycerate mutase-like"/>
    <property type="match status" value="1"/>
</dbReference>
<keyword evidence="1" id="KW-0324">Glycolysis</keyword>
<dbReference type="CDD" id="cd07067">
    <property type="entry name" value="HP_PGM_like"/>
    <property type="match status" value="1"/>
</dbReference>
<dbReference type="GO" id="GO:0005737">
    <property type="term" value="C:cytoplasm"/>
    <property type="evidence" value="ECO:0007669"/>
    <property type="project" value="TreeGrafter"/>
</dbReference>
<comment type="caution">
    <text evidence="5">The sequence shown here is derived from an EMBL/GenBank/DDBJ whole genome shotgun (WGS) entry which is preliminary data.</text>
</comment>
<sequence length="200" mass="22944">MKLYITRHGETEWNTEKRMQGFKNSNLTEKGVSNAKKLGKALKDINFSKVYSSPLGRTIDTSKHIIGDRNIDIITADYLKEMNLGTWGGMLSDDIVVKYPKEYDNFWNNPHEYTPIDGENFYEVMERASKGLEEIINNEDGDILIVTHTVVIKCLLAKLKNLPIKNLWDPPYIYDTCLTILEVENGEIKFLKEADICHLG</sequence>
<evidence type="ECO:0000256" key="1">
    <source>
        <dbReference type="ARBA" id="ARBA00023152"/>
    </source>
</evidence>
<evidence type="ECO:0000256" key="3">
    <source>
        <dbReference type="PIRSR" id="PIRSR613078-1"/>
    </source>
</evidence>
<keyword evidence="6" id="KW-1185">Reference proteome</keyword>
<dbReference type="OrthoDB" id="9781415at2"/>
<feature type="active site" description="Proton donor/acceptor" evidence="3">
    <location>
        <position position="81"/>
    </location>
</feature>
<reference evidence="5 6" key="1">
    <citation type="journal article" date="2015" name="Infect. Genet. Evol.">
        <title>Genomic sequences of six botulinum neurotoxin-producing strains representing three clostridial species illustrate the mobility and diversity of botulinum neurotoxin genes.</title>
        <authorList>
            <person name="Smith T.J."/>
            <person name="Hill K.K."/>
            <person name="Xie G."/>
            <person name="Foley B.T."/>
            <person name="Williamson C.H."/>
            <person name="Foster J.T."/>
            <person name="Johnson S.L."/>
            <person name="Chertkov O."/>
            <person name="Teshima H."/>
            <person name="Gibbons H.S."/>
            <person name="Johnsky L.A."/>
            <person name="Karavis M.A."/>
            <person name="Smith L.A."/>
        </authorList>
    </citation>
    <scope>NUCLEOTIDE SEQUENCE [LARGE SCALE GENOMIC DNA]</scope>
    <source>
        <strain evidence="5 6">CDC 2741</strain>
    </source>
</reference>
<dbReference type="STRING" id="29341.RSJ17_19745"/>
<evidence type="ECO:0000313" key="6">
    <source>
        <dbReference type="Proteomes" id="UP000031366"/>
    </source>
</evidence>
<dbReference type="EMBL" id="AYSO01000016">
    <property type="protein sequence ID" value="KIE46577.1"/>
    <property type="molecule type" value="Genomic_DNA"/>
</dbReference>
<feature type="binding site" evidence="4">
    <location>
        <position position="57"/>
    </location>
    <ligand>
        <name>substrate</name>
    </ligand>
</feature>
<organism evidence="5 6">
    <name type="scientific">Clostridium argentinense CDC 2741</name>
    <dbReference type="NCBI Taxonomy" id="1418104"/>
    <lineage>
        <taxon>Bacteria</taxon>
        <taxon>Bacillati</taxon>
        <taxon>Bacillota</taxon>
        <taxon>Clostridia</taxon>
        <taxon>Eubacteriales</taxon>
        <taxon>Clostridiaceae</taxon>
        <taxon>Clostridium</taxon>
    </lineage>
</organism>
<evidence type="ECO:0000256" key="4">
    <source>
        <dbReference type="PIRSR" id="PIRSR613078-2"/>
    </source>
</evidence>
<dbReference type="PIRSF" id="PIRSF000709">
    <property type="entry name" value="6PFK_2-Ptase"/>
    <property type="match status" value="1"/>
</dbReference>
<gene>
    <name evidence="5" type="ORF">U732_3239</name>
</gene>
<accession>A0A0C1QZN9</accession>
<protein>
    <submittedName>
        <fullName evidence="5">Histidine phosphatase super family protein</fullName>
    </submittedName>
</protein>
<proteinExistence type="predicted"/>
<dbReference type="Proteomes" id="UP000031366">
    <property type="component" value="Unassembled WGS sequence"/>
</dbReference>
<dbReference type="RefSeq" id="WP_039632874.1">
    <property type="nucleotide sequence ID" value="NZ_AYSO01000016.1"/>
</dbReference>
<dbReference type="PROSITE" id="PS00175">
    <property type="entry name" value="PG_MUTASE"/>
    <property type="match status" value="1"/>
</dbReference>
<name>A0A0C1QZN9_9CLOT</name>
<dbReference type="InterPro" id="IPR050275">
    <property type="entry name" value="PGM_Phosphatase"/>
</dbReference>
<dbReference type="PANTHER" id="PTHR48100:SF1">
    <property type="entry name" value="HISTIDINE PHOSPHATASE FAMILY PROTEIN-RELATED"/>
    <property type="match status" value="1"/>
</dbReference>
<dbReference type="InterPro" id="IPR013078">
    <property type="entry name" value="His_Pase_superF_clade-1"/>
</dbReference>
<dbReference type="AlphaFoldDB" id="A0A0C1QZN9"/>
<dbReference type="Gene3D" id="3.40.50.1240">
    <property type="entry name" value="Phosphoglycerate mutase-like"/>
    <property type="match status" value="1"/>
</dbReference>
<evidence type="ECO:0000313" key="5">
    <source>
        <dbReference type="EMBL" id="KIE46577.1"/>
    </source>
</evidence>
<feature type="binding site" evidence="4">
    <location>
        <begin position="7"/>
        <end position="14"/>
    </location>
    <ligand>
        <name>substrate</name>
    </ligand>
</feature>
<keyword evidence="2" id="KW-0413">Isomerase</keyword>
<dbReference type="GO" id="GO:0016791">
    <property type="term" value="F:phosphatase activity"/>
    <property type="evidence" value="ECO:0007669"/>
    <property type="project" value="TreeGrafter"/>
</dbReference>
<dbReference type="SMART" id="SM00855">
    <property type="entry name" value="PGAM"/>
    <property type="match status" value="1"/>
</dbReference>
<dbReference type="InterPro" id="IPR029033">
    <property type="entry name" value="His_PPase_superfam"/>
</dbReference>
<dbReference type="Pfam" id="PF00300">
    <property type="entry name" value="His_Phos_1"/>
    <property type="match status" value="1"/>
</dbReference>
<dbReference type="InterPro" id="IPR001345">
    <property type="entry name" value="PG/BPGM_mutase_AS"/>
</dbReference>
<dbReference type="PANTHER" id="PTHR48100">
    <property type="entry name" value="BROAD-SPECIFICITY PHOSPHATASE YOR283W-RELATED"/>
    <property type="match status" value="1"/>
</dbReference>
<evidence type="ECO:0000256" key="2">
    <source>
        <dbReference type="ARBA" id="ARBA00023235"/>
    </source>
</evidence>
<feature type="active site" description="Tele-phosphohistidine intermediate" evidence="3">
    <location>
        <position position="8"/>
    </location>
</feature>